<dbReference type="Gene3D" id="3.30.300.30">
    <property type="match status" value="2"/>
</dbReference>
<dbReference type="FunFam" id="3.40.50.12780:FF:000012">
    <property type="entry name" value="Non-ribosomal peptide synthetase"/>
    <property type="match status" value="1"/>
</dbReference>
<dbReference type="NCBIfam" id="NF003417">
    <property type="entry name" value="PRK04813.1"/>
    <property type="match status" value="2"/>
</dbReference>
<dbReference type="Gene3D" id="3.30.559.10">
    <property type="entry name" value="Chloramphenicol acetyltransferase-like domain"/>
    <property type="match status" value="2"/>
</dbReference>
<evidence type="ECO:0000256" key="2">
    <source>
        <dbReference type="ARBA" id="ARBA00006432"/>
    </source>
</evidence>
<dbReference type="GO" id="GO:0008610">
    <property type="term" value="P:lipid biosynthetic process"/>
    <property type="evidence" value="ECO:0007669"/>
    <property type="project" value="UniProtKB-ARBA"/>
</dbReference>
<dbReference type="FunFam" id="3.30.300.30:FF:000010">
    <property type="entry name" value="Enterobactin synthetase component F"/>
    <property type="match status" value="1"/>
</dbReference>
<dbReference type="InterPro" id="IPR042099">
    <property type="entry name" value="ANL_N_sf"/>
</dbReference>
<gene>
    <name evidence="6" type="ORF">EL26_07500</name>
</gene>
<dbReference type="CDD" id="cd17646">
    <property type="entry name" value="A_NRPS_AB3403-like"/>
    <property type="match status" value="1"/>
</dbReference>
<dbReference type="Pfam" id="PF13193">
    <property type="entry name" value="AMP-binding_C"/>
    <property type="match status" value="2"/>
</dbReference>
<dbReference type="InterPro" id="IPR000873">
    <property type="entry name" value="AMP-dep_synth/lig_dom"/>
</dbReference>
<dbReference type="Proteomes" id="UP000027931">
    <property type="component" value="Unassembled WGS sequence"/>
</dbReference>
<organism evidence="6 7">
    <name type="scientific">Tumebacillus flagellatus</name>
    <dbReference type="NCBI Taxonomy" id="1157490"/>
    <lineage>
        <taxon>Bacteria</taxon>
        <taxon>Bacillati</taxon>
        <taxon>Bacillota</taxon>
        <taxon>Bacilli</taxon>
        <taxon>Bacillales</taxon>
        <taxon>Alicyclobacillaceae</taxon>
        <taxon>Tumebacillus</taxon>
    </lineage>
</organism>
<protein>
    <recommendedName>
        <fullName evidence="5">Carrier domain-containing protein</fullName>
    </recommendedName>
</protein>
<comment type="caution">
    <text evidence="6">The sequence shown here is derived from an EMBL/GenBank/DDBJ whole genome shotgun (WGS) entry which is preliminary data.</text>
</comment>
<dbReference type="InterPro" id="IPR025110">
    <property type="entry name" value="AMP-bd_C"/>
</dbReference>
<evidence type="ECO:0000256" key="1">
    <source>
        <dbReference type="ARBA" id="ARBA00001957"/>
    </source>
</evidence>
<evidence type="ECO:0000313" key="6">
    <source>
        <dbReference type="EMBL" id="KEO84020.1"/>
    </source>
</evidence>
<keyword evidence="4" id="KW-0597">Phosphoprotein</keyword>
<dbReference type="eggNOG" id="COG1020">
    <property type="taxonomic scope" value="Bacteria"/>
</dbReference>
<evidence type="ECO:0000256" key="3">
    <source>
        <dbReference type="ARBA" id="ARBA00022450"/>
    </source>
</evidence>
<dbReference type="STRING" id="1157490.EL26_07500"/>
<accession>A0A074LTR4</accession>
<dbReference type="OrthoDB" id="9765680at2"/>
<dbReference type="GO" id="GO:0005829">
    <property type="term" value="C:cytosol"/>
    <property type="evidence" value="ECO:0007669"/>
    <property type="project" value="TreeGrafter"/>
</dbReference>
<dbReference type="CDD" id="cd19531">
    <property type="entry name" value="LCL_NRPS-like"/>
    <property type="match status" value="2"/>
</dbReference>
<dbReference type="GO" id="GO:0031177">
    <property type="term" value="F:phosphopantetheine binding"/>
    <property type="evidence" value="ECO:0007669"/>
    <property type="project" value="InterPro"/>
</dbReference>
<dbReference type="SUPFAM" id="SSF52777">
    <property type="entry name" value="CoA-dependent acyltransferases"/>
    <property type="match status" value="5"/>
</dbReference>
<dbReference type="InterPro" id="IPR001242">
    <property type="entry name" value="Condensation_dom"/>
</dbReference>
<dbReference type="PANTHER" id="PTHR45527:SF1">
    <property type="entry name" value="FATTY ACID SYNTHASE"/>
    <property type="match status" value="1"/>
</dbReference>
<dbReference type="GO" id="GO:0043041">
    <property type="term" value="P:amino acid activation for nonribosomal peptide biosynthetic process"/>
    <property type="evidence" value="ECO:0007669"/>
    <property type="project" value="TreeGrafter"/>
</dbReference>
<reference evidence="6 7" key="1">
    <citation type="journal article" date="2013" name="Int. J. Syst. Evol. Microbiol.">
        <title>Tumebacillus flagellatus sp. nov., an alpha-amylase/pullulanase-producing bacterium isolated from cassava wastewater.</title>
        <authorList>
            <person name="Wang Q."/>
            <person name="Xie N."/>
            <person name="Qin Y."/>
            <person name="Shen N."/>
            <person name="Zhu J."/>
            <person name="Mi H."/>
            <person name="Huang R."/>
        </authorList>
    </citation>
    <scope>NUCLEOTIDE SEQUENCE [LARGE SCALE GENOMIC DNA]</scope>
    <source>
        <strain evidence="6 7">GST4</strain>
    </source>
</reference>
<dbReference type="GO" id="GO:0003824">
    <property type="term" value="F:catalytic activity"/>
    <property type="evidence" value="ECO:0007669"/>
    <property type="project" value="InterPro"/>
</dbReference>
<proteinExistence type="inferred from homology"/>
<keyword evidence="3" id="KW-0596">Phosphopantetheine</keyword>
<dbReference type="InterPro" id="IPR010071">
    <property type="entry name" value="AA_adenyl_dom"/>
</dbReference>
<dbReference type="FunFam" id="3.30.559.10:FF:000012">
    <property type="entry name" value="Non-ribosomal peptide synthetase"/>
    <property type="match status" value="1"/>
</dbReference>
<dbReference type="InterPro" id="IPR023213">
    <property type="entry name" value="CAT-like_dom_sf"/>
</dbReference>
<sequence>MKGTHKKVESLPIVNLPTDAPRPAVPSLRSRRLTRSMPAELAVGLQRLAEGWRVSIEELALAASHVLLFRYTGQQDLVIGVSDSQEVLASRVQLSGETSFSQLVQSVREAGRREAAIEPFPFQIGFAWGVSPVREESPFELALTLNREEMVADARVELFEAQTVEAYLDSLEALLTGIVEQPERDLLDLPVLSAKEREHVLYGLNDTRVEYGTEECIHTMFERQAALTPDAVALVFEGAEMTYRELNERANQVAHYLIRSGVQSNVRVGICMDRSLEMLVAIYGVMKAGGVYVPIDPYHPAERMKFTMEDSAVPLMLTQARWLMHLPAQADEVICLDTEWETFAGERVENPELELSADNNLSILYTSGSTGKPKGVMSTHKGICNLLRWMQDIFGLTPQDRHILKTPYSFDVSAWELFWPLVNGACLVIAKPEGHKDSAYLVELCQEQGITTIVFAPSMMQLFLEEAGVEACTTIKRALCAGEALPFELQERFFSKLDAELHNLYGPTEASVIVAHWKCVKNSPKRVVPIGYPIANTMIYLLDERKQPVPRGAAGELFIGGTAVARGYLNRPELNEEKFVLDPYHGDPEARMYGTGDLARHLPDGTIDYIGRIDHQVKIRGLRIELGEIESVLQTHPAVREVVVMAQQDVQGGKFLAAFLTAQENGDADQGVLRQFVKSKLPDYMVPNVFVVLEEMPLSPNGKIDRKALPQVSFSDNAREEHVKPRTPLEQAVVQIWEDVLQVPAIGVTDHFFYLGGHSLFANRVVARIREKFGCELSVAQLYDRPTVAELAELLEDSSQGSAQEESWERVERPELLPLTYPQEAMWFVDRLQPGTTHLNVPFGFHLHGPLDVGALRRSLDELIKRHESLRTVIVELDGVPYQRLTESNRWELPLVDVSGLPEEQQRKRYEEIRTWDSQNGFDLSQGPNCRGWLFRYSETHHELMLNVSHILFDARSLDVFKEELFTLYGGGELPALTVQFGDYVLRERARIHQPKIERDLDYWRTQLGGTLPLLELPMDAPLTPQSSKAGRMQRIPLPVDVSPTLRELCREERVTPFMVFLSVYLLLLSRLSGQEDIVVGTPMANRDRVELEGMIGFLLNTIALRGDLTGNPTFRELLRRVRDVTLQGYEHSSIPYEKVVEELQPERSLVRNPFFDVMINYLDTPETGLQIGDLEVTSTYEQLLISKYLMTLFVQDVEGVLHLELVYREELFTAERGQMMLEQLQSLLVQVLEQTDRSIHEYTLVTESVREQWPSVRQAMTEPSYESVLQTFRKQALAEPNRPAVVQGDVTLSYRELLERVEALSQRLRQEGLKPGDVTAVLTHRSVGFVVSALAVLQSGGVLLPVDLSLPEVRQCTMLEQAGVRFVLAWANESASKSVSRMLRDLPWVHVDVATGLSKLPAASPGTSAAQGYDPLPDDPAYLFFTSGTTNVPKGVLGTHKGLNHFLAWQREEFQVSADDRVAQLIHLSFDAILRDLLLPLTAGASLHLPDVPEDMSADVVLPWLEREGITLMHSVPSLAQMWLNDAPANVALPHLRYVFLSGEPLTDGFAARWQERFSSGDLVNFYGPTETTMIKTSYRVRRGQVVAGMQPAGWPQPDTQVWVLTPSGQLAGVGEVGEIVLRTPFASRGYVNAPDEQALRFRANPFTNDETDLVYYTGDRGRYRTDGSLEVLGRLDDQVKVRGVRVQLGEVSAVLMRHPAVASCAVLDVKDAQERTQLAAYVVLADPACGMEALRGYLEQQLPPAMVPNWFLSLERLPLTANGKVDRRALPKPEVHMEGDESSLPARTATEAVLSNIWSDVLGVERVGVNQNFFALGGHSLLFIQVMSRVRRHWGIDLPLRLLFEGPTVEQLAVHVDSAVSSRQHTQIEPLRPVSRTEDLPLSELQKQYWFFAQLNTDSSLYNIPFAVRFKGELNVEHLQASLHEIVRRQESLRTIFRSDEAEDGQAVIAFLPPGDVHLPLTDLREISDELREAELESKLLAESARPFDLFTGPLYRLHLFQLETREFVLLVTMHHIISDGWSAGVFTRELMALYTAHATGQSVELPELPIQYADFAVWQQRFLQSDAYANQLAYWKRQLGGTLPVLDLSPDRPHPVTPSYRGAVHRITIPHELLERVTKFAGEQSVTVQMVMLSAFQALLYARSRQEDLLIGVPVAGRDHEETEGLIGAFINTLVLRTNVSGNPSVADWLHRVRLTSLEAFANPHVPFEHLVAELQPERIQGRSPLFQVMFNYQNVGSTSFELPGVGLQTETVGRFTAKFDLEVLVHHLESGIQLLFEYATDLFDATTIQGMAQQYLDLLGRMTEDATARLQELVSASAEDVADELFG</sequence>
<dbReference type="Gene3D" id="3.40.50.12780">
    <property type="entry name" value="N-terminal domain of ligase-like"/>
    <property type="match status" value="1"/>
</dbReference>
<dbReference type="RefSeq" id="WP_038086075.1">
    <property type="nucleotide sequence ID" value="NZ_JMIR01000007.1"/>
</dbReference>
<dbReference type="Pfam" id="PF00501">
    <property type="entry name" value="AMP-binding"/>
    <property type="match status" value="2"/>
</dbReference>
<dbReference type="InterPro" id="IPR036736">
    <property type="entry name" value="ACP-like_sf"/>
</dbReference>
<evidence type="ECO:0000256" key="4">
    <source>
        <dbReference type="ARBA" id="ARBA00022553"/>
    </source>
</evidence>
<dbReference type="SUPFAM" id="SSF56801">
    <property type="entry name" value="Acetyl-CoA synthetase-like"/>
    <property type="match status" value="2"/>
</dbReference>
<dbReference type="NCBIfam" id="TIGR01733">
    <property type="entry name" value="AA-adenyl-dom"/>
    <property type="match status" value="2"/>
</dbReference>
<dbReference type="PANTHER" id="PTHR45527">
    <property type="entry name" value="NONRIBOSOMAL PEPTIDE SYNTHETASE"/>
    <property type="match status" value="1"/>
</dbReference>
<comment type="cofactor">
    <cofactor evidence="1">
        <name>pantetheine 4'-phosphate</name>
        <dbReference type="ChEBI" id="CHEBI:47942"/>
    </cofactor>
</comment>
<dbReference type="Gene3D" id="3.30.559.30">
    <property type="entry name" value="Nonribosomal peptide synthetase, condensation domain"/>
    <property type="match status" value="3"/>
</dbReference>
<dbReference type="Pfam" id="PF00550">
    <property type="entry name" value="PP-binding"/>
    <property type="match status" value="2"/>
</dbReference>
<dbReference type="Gene3D" id="2.30.38.10">
    <property type="entry name" value="Luciferase, Domain 3"/>
    <property type="match status" value="1"/>
</dbReference>
<dbReference type="FunFam" id="1.10.1200.10:FF:000005">
    <property type="entry name" value="Nonribosomal peptide synthetase 1"/>
    <property type="match status" value="1"/>
</dbReference>
<feature type="domain" description="Carrier" evidence="5">
    <location>
        <begin position="1787"/>
        <end position="1862"/>
    </location>
</feature>
<dbReference type="SUPFAM" id="SSF47336">
    <property type="entry name" value="ACP-like"/>
    <property type="match status" value="2"/>
</dbReference>
<comment type="similarity">
    <text evidence="2">Belongs to the ATP-dependent AMP-binding enzyme family.</text>
</comment>
<dbReference type="InterPro" id="IPR020845">
    <property type="entry name" value="AMP-binding_CS"/>
</dbReference>
<dbReference type="PROSITE" id="PS00455">
    <property type="entry name" value="AMP_BINDING"/>
    <property type="match status" value="1"/>
</dbReference>
<dbReference type="FunFam" id="3.40.50.980:FF:000001">
    <property type="entry name" value="Non-ribosomal peptide synthetase"/>
    <property type="match status" value="1"/>
</dbReference>
<dbReference type="Pfam" id="PF00668">
    <property type="entry name" value="Condensation"/>
    <property type="match status" value="3"/>
</dbReference>
<dbReference type="Gene3D" id="1.10.1200.10">
    <property type="entry name" value="ACP-like"/>
    <property type="match status" value="2"/>
</dbReference>
<dbReference type="SMART" id="SM00823">
    <property type="entry name" value="PKS_PP"/>
    <property type="match status" value="2"/>
</dbReference>
<dbReference type="PROSITE" id="PS50075">
    <property type="entry name" value="CARRIER"/>
    <property type="match status" value="2"/>
</dbReference>
<dbReference type="GO" id="GO:0044550">
    <property type="term" value="P:secondary metabolite biosynthetic process"/>
    <property type="evidence" value="ECO:0007669"/>
    <property type="project" value="UniProtKB-ARBA"/>
</dbReference>
<keyword evidence="7" id="KW-1185">Reference proteome</keyword>
<dbReference type="FunFam" id="1.10.1200.10:FF:000016">
    <property type="entry name" value="Non-ribosomal peptide synthase"/>
    <property type="match status" value="1"/>
</dbReference>
<dbReference type="GO" id="GO:0072330">
    <property type="term" value="P:monocarboxylic acid biosynthetic process"/>
    <property type="evidence" value="ECO:0007669"/>
    <property type="project" value="UniProtKB-ARBA"/>
</dbReference>
<dbReference type="CDD" id="cd05930">
    <property type="entry name" value="A_NRPS"/>
    <property type="match status" value="1"/>
</dbReference>
<dbReference type="EMBL" id="JMIR01000007">
    <property type="protein sequence ID" value="KEO84020.1"/>
    <property type="molecule type" value="Genomic_DNA"/>
</dbReference>
<dbReference type="FunFam" id="3.40.50.980:FF:000002">
    <property type="entry name" value="Enterobactin synthetase component F"/>
    <property type="match status" value="1"/>
</dbReference>
<dbReference type="Gene3D" id="3.40.50.980">
    <property type="match status" value="2"/>
</dbReference>
<evidence type="ECO:0000313" key="7">
    <source>
        <dbReference type="Proteomes" id="UP000027931"/>
    </source>
</evidence>
<dbReference type="InterPro" id="IPR045851">
    <property type="entry name" value="AMP-bd_C_sf"/>
</dbReference>
<name>A0A074LTR4_9BACL</name>
<dbReference type="InterPro" id="IPR009081">
    <property type="entry name" value="PP-bd_ACP"/>
</dbReference>
<evidence type="ECO:0000259" key="5">
    <source>
        <dbReference type="PROSITE" id="PS50075"/>
    </source>
</evidence>
<feature type="domain" description="Carrier" evidence="5">
    <location>
        <begin position="724"/>
        <end position="799"/>
    </location>
</feature>
<dbReference type="InterPro" id="IPR020806">
    <property type="entry name" value="PKS_PP-bd"/>
</dbReference>